<accession>A0A1Y0AZ14</accession>
<reference evidence="1" key="1">
    <citation type="submission" date="2017-03" db="EMBL/GenBank/DDBJ databases">
        <title>The mitochondrial genome of the carnivorous plant Utricularia reniformis (Lentibulariaceae): structure, comparative analysis and evolutionary landmarks.</title>
        <authorList>
            <person name="Silva S.R."/>
            <person name="Alvarenga D.O."/>
            <person name="Michael T.P."/>
            <person name="Miranda V.F.O."/>
            <person name="Varani A.M."/>
        </authorList>
    </citation>
    <scope>NUCLEOTIDE SEQUENCE</scope>
</reference>
<gene>
    <name evidence="1" type="ORF">AEK19_MT1537</name>
</gene>
<name>A0A1Y0AZ14_9LAMI</name>
<dbReference type="AlphaFoldDB" id="A0A1Y0AZ14"/>
<organism evidence="1">
    <name type="scientific">Utricularia reniformis</name>
    <dbReference type="NCBI Taxonomy" id="192314"/>
    <lineage>
        <taxon>Eukaryota</taxon>
        <taxon>Viridiplantae</taxon>
        <taxon>Streptophyta</taxon>
        <taxon>Embryophyta</taxon>
        <taxon>Tracheophyta</taxon>
        <taxon>Spermatophyta</taxon>
        <taxon>Magnoliopsida</taxon>
        <taxon>eudicotyledons</taxon>
        <taxon>Gunneridae</taxon>
        <taxon>Pentapetalae</taxon>
        <taxon>asterids</taxon>
        <taxon>lamiids</taxon>
        <taxon>Lamiales</taxon>
        <taxon>Lentibulariaceae</taxon>
        <taxon>Utricularia</taxon>
    </lineage>
</organism>
<dbReference type="EMBL" id="KY774314">
    <property type="protein sequence ID" value="ART30387.1"/>
    <property type="molecule type" value="Genomic_DNA"/>
</dbReference>
<proteinExistence type="predicted"/>
<protein>
    <submittedName>
        <fullName evidence="1">Uncharacterized protein</fullName>
    </submittedName>
</protein>
<evidence type="ECO:0000313" key="1">
    <source>
        <dbReference type="EMBL" id="ART30387.1"/>
    </source>
</evidence>
<sequence length="107" mass="12009">MVIGDNIDIWIWRGSEATWTTKNGGTELLHVLEKEWPNLNIDRWFVYDVGNGHSARLWEDFCSWNTQGANSPSLYDVTTDQNITLAQVKDRLGCLVAQSGLGNGLTL</sequence>
<geneLocation type="mitochondrion" evidence="1"/>
<keyword evidence="1" id="KW-0496">Mitochondrion</keyword>